<evidence type="ECO:0000313" key="4">
    <source>
        <dbReference type="Proteomes" id="UP001271007"/>
    </source>
</evidence>
<reference evidence="3" key="1">
    <citation type="submission" date="2023-04" db="EMBL/GenBank/DDBJ databases">
        <title>Black Yeasts Isolated from many extreme environments.</title>
        <authorList>
            <person name="Coleine C."/>
            <person name="Stajich J.E."/>
            <person name="Selbmann L."/>
        </authorList>
    </citation>
    <scope>NUCLEOTIDE SEQUENCE</scope>
    <source>
        <strain evidence="3">CCFEE 5312</strain>
    </source>
</reference>
<dbReference type="Proteomes" id="UP001271007">
    <property type="component" value="Unassembled WGS sequence"/>
</dbReference>
<feature type="compositionally biased region" description="Low complexity" evidence="1">
    <location>
        <begin position="290"/>
        <end position="299"/>
    </location>
</feature>
<evidence type="ECO:0000259" key="2">
    <source>
        <dbReference type="Pfam" id="PF25534"/>
    </source>
</evidence>
<name>A0AAJ0D948_9PEZI</name>
<dbReference type="Pfam" id="PF25534">
    <property type="entry name" value="DUF7918"/>
    <property type="match status" value="1"/>
</dbReference>
<comment type="caution">
    <text evidence="3">The sequence shown here is derived from an EMBL/GenBank/DDBJ whole genome shotgun (WGS) entry which is preliminary data.</text>
</comment>
<protein>
    <recommendedName>
        <fullName evidence="2">DUF7918 domain-containing protein</fullName>
    </recommendedName>
</protein>
<evidence type="ECO:0000313" key="3">
    <source>
        <dbReference type="EMBL" id="KAK3049507.1"/>
    </source>
</evidence>
<keyword evidence="4" id="KW-1185">Reference proteome</keyword>
<proteinExistence type="predicted"/>
<feature type="region of interest" description="Disordered" evidence="1">
    <location>
        <begin position="277"/>
        <end position="344"/>
    </location>
</feature>
<evidence type="ECO:0000256" key="1">
    <source>
        <dbReference type="SAM" id="MobiDB-lite"/>
    </source>
</evidence>
<dbReference type="InterPro" id="IPR057678">
    <property type="entry name" value="DUF7918"/>
</dbReference>
<gene>
    <name evidence="3" type="ORF">LTR09_009174</name>
</gene>
<feature type="domain" description="DUF7918" evidence="2">
    <location>
        <begin position="17"/>
        <end position="224"/>
    </location>
</feature>
<sequence>MRDTTGLEVVVRKYGEHTPYIEYVDSRPSQEPADQTLRYIEAKTDERFQIDVTLPQAYTTYLADKDTSRCVRIKVCLDRGKRTIYRDITSSSMAPTTPHTYAIDHLHTFDGVLYRTKYAMTFGELVALEVSLTANEVSIQLGNRGKIEVTIQKFCYTRARKADSWKTNAAASLSLETDSRVLKKKTHSLKTVQIGEKELSHLGKHKTVTLPEGKDEKRTFTFSYVYLTNISAEMLEKQGIKGKSAALLSPQLDGPYASGGIGKIESSDGIQKVETPVQGASAAVPPLEASETSKPSSRSTSDRIEAANQLHTPAGHAAKPTSLPQKRAAVPSEDAGEPAPKKNRADVVELTKEEVETMKRAHKDARPIRLHTYIHSCRILNAQNDSTTTNEWVLHAQHTYTPLLASPHFISHLIVAHER</sequence>
<dbReference type="EMBL" id="JAWDJX010000039">
    <property type="protein sequence ID" value="KAK3049507.1"/>
    <property type="molecule type" value="Genomic_DNA"/>
</dbReference>
<organism evidence="3 4">
    <name type="scientific">Extremus antarcticus</name>
    <dbReference type="NCBI Taxonomy" id="702011"/>
    <lineage>
        <taxon>Eukaryota</taxon>
        <taxon>Fungi</taxon>
        <taxon>Dikarya</taxon>
        <taxon>Ascomycota</taxon>
        <taxon>Pezizomycotina</taxon>
        <taxon>Dothideomycetes</taxon>
        <taxon>Dothideomycetidae</taxon>
        <taxon>Mycosphaerellales</taxon>
        <taxon>Extremaceae</taxon>
        <taxon>Extremus</taxon>
    </lineage>
</organism>
<dbReference type="AlphaFoldDB" id="A0AAJ0D948"/>
<accession>A0AAJ0D948</accession>